<dbReference type="Proteomes" id="UP001628078">
    <property type="component" value="Unassembled WGS sequence"/>
</dbReference>
<comment type="caution">
    <text evidence="1">The sequence shown here is derived from an EMBL/GenBank/DDBJ whole genome shotgun (WGS) entry which is preliminary data.</text>
</comment>
<organism evidence="1 2">
    <name type="scientific">Furfurilactobacillus curtus</name>
    <dbReference type="NCBI Taxonomy" id="1746200"/>
    <lineage>
        <taxon>Bacteria</taxon>
        <taxon>Bacillati</taxon>
        <taxon>Bacillota</taxon>
        <taxon>Bacilli</taxon>
        <taxon>Lactobacillales</taxon>
        <taxon>Lactobacillaceae</taxon>
        <taxon>Furfurilactobacillus</taxon>
    </lineage>
</organism>
<keyword evidence="2" id="KW-1185">Reference proteome</keyword>
<evidence type="ECO:0000313" key="2">
    <source>
        <dbReference type="Proteomes" id="UP001628078"/>
    </source>
</evidence>
<reference evidence="1 2" key="1">
    <citation type="submission" date="2022-03" db="EMBL/GenBank/DDBJ databases">
        <title>Draft genome sequence of Furfurilactobacillus curtus JCM 31185.</title>
        <authorList>
            <person name="Suzuki S."/>
            <person name="Endo A."/>
            <person name="Kajikawa A."/>
        </authorList>
    </citation>
    <scope>NUCLEOTIDE SEQUENCE [LARGE SCALE GENOMIC DNA]</scope>
    <source>
        <strain evidence="1 2">JCM 31185</strain>
    </source>
</reference>
<proteinExistence type="predicted"/>
<protein>
    <submittedName>
        <fullName evidence="1">Uncharacterized protein</fullName>
    </submittedName>
</protein>
<gene>
    <name evidence="1" type="ORF">JCM31185_06920</name>
</gene>
<name>A0ABQ5JLQ0_9LACO</name>
<dbReference type="RefSeq" id="WP_407882660.1">
    <property type="nucleotide sequence ID" value="NZ_BQXO01000002.1"/>
</dbReference>
<sequence>MKKEKLEDEEGLQLVQKVWKKFDETNRSKKIKQCLYPNHDECTDNILKAHAIQNNGVLTQIAENGKVLC</sequence>
<evidence type="ECO:0000313" key="1">
    <source>
        <dbReference type="EMBL" id="GKT05403.1"/>
    </source>
</evidence>
<dbReference type="EMBL" id="BQXO01000002">
    <property type="protein sequence ID" value="GKT05403.1"/>
    <property type="molecule type" value="Genomic_DNA"/>
</dbReference>
<accession>A0ABQ5JLQ0</accession>